<evidence type="ECO:0000313" key="1">
    <source>
        <dbReference type="EMBL" id="EID81425.1"/>
    </source>
</evidence>
<dbReference type="EMBL" id="AJJH01000016">
    <property type="protein sequence ID" value="EID81425.1"/>
    <property type="molecule type" value="Genomic_DNA"/>
</dbReference>
<accession>I0WYF9</accession>
<evidence type="ECO:0000313" key="2">
    <source>
        <dbReference type="Proteomes" id="UP000006447"/>
    </source>
</evidence>
<name>I0WYF9_RHOOP</name>
<gene>
    <name evidence="1" type="ORF">W59_03161</name>
</gene>
<protein>
    <submittedName>
        <fullName evidence="1">Putative DNA binding protein</fullName>
    </submittedName>
</protein>
<organism evidence="1 2">
    <name type="scientific">Rhodococcus opacus RKJ300 = JCM 13270</name>
    <dbReference type="NCBI Taxonomy" id="1165867"/>
    <lineage>
        <taxon>Bacteria</taxon>
        <taxon>Bacillati</taxon>
        <taxon>Actinomycetota</taxon>
        <taxon>Actinomycetes</taxon>
        <taxon>Mycobacteriales</taxon>
        <taxon>Nocardiaceae</taxon>
        <taxon>Rhodococcus</taxon>
    </lineage>
</organism>
<reference evidence="1 2" key="1">
    <citation type="journal article" date="2012" name="J. Bacteriol.">
        <title>Draft genome sequence of the nitrophenol-degrading actinomycete Rhodococcus imtechensis RKJ300.</title>
        <authorList>
            <person name="Vikram S."/>
            <person name="Kumar S."/>
            <person name="Subramanian S."/>
            <person name="Raghava G.P."/>
        </authorList>
    </citation>
    <scope>NUCLEOTIDE SEQUENCE [LARGE SCALE GENOMIC DNA]</scope>
    <source>
        <strain evidence="1 2">RKJ300</strain>
    </source>
</reference>
<sequence>MAARSDLGHAEVVFTIPAESVRQATSTALAVLGTYPWSLRSLRVLTTADFDRLTDAMDLPPLVSVQEAADGLGMTRQGVLKAIKGKVLPTPCRRYLGAPAVRGRGRPRPPRRITTDSRRLRYRVGLVKQ</sequence>
<dbReference type="Proteomes" id="UP000006447">
    <property type="component" value="Unassembled WGS sequence"/>
</dbReference>
<dbReference type="AlphaFoldDB" id="I0WYF9"/>
<dbReference type="RefSeq" id="WP_007295967.1">
    <property type="nucleotide sequence ID" value="NZ_AJJH01000016.1"/>
</dbReference>
<proteinExistence type="predicted"/>
<comment type="caution">
    <text evidence="1">The sequence shown here is derived from an EMBL/GenBank/DDBJ whole genome shotgun (WGS) entry which is preliminary data.</text>
</comment>
<dbReference type="PATRIC" id="fig|1165867.3.peg.640"/>